<evidence type="ECO:0000256" key="1">
    <source>
        <dbReference type="SAM" id="Phobius"/>
    </source>
</evidence>
<organism evidence="2 3">
    <name type="scientific">Azospirillum oryzae</name>
    <dbReference type="NCBI Taxonomy" id="286727"/>
    <lineage>
        <taxon>Bacteria</taxon>
        <taxon>Pseudomonadati</taxon>
        <taxon>Pseudomonadota</taxon>
        <taxon>Alphaproteobacteria</taxon>
        <taxon>Rhodospirillales</taxon>
        <taxon>Azospirillaceae</taxon>
        <taxon>Azospirillum</taxon>
    </lineage>
</organism>
<feature type="transmembrane region" description="Helical" evidence="1">
    <location>
        <begin position="154"/>
        <end position="173"/>
    </location>
</feature>
<dbReference type="EMBL" id="FXAK01000007">
    <property type="protein sequence ID" value="SMF81548.1"/>
    <property type="molecule type" value="Genomic_DNA"/>
</dbReference>
<dbReference type="Proteomes" id="UP000192936">
    <property type="component" value="Unassembled WGS sequence"/>
</dbReference>
<dbReference type="AlphaFoldDB" id="A0A1X7H8S5"/>
<evidence type="ECO:0000313" key="3">
    <source>
        <dbReference type="Proteomes" id="UP000192936"/>
    </source>
</evidence>
<name>A0A1X7H8S5_9PROT</name>
<sequence>MTAKPTLRLINNKKETLELSRHYTRRVRAKLIGVMNARLRDFLGIDAVKRTFDEISRLAFWINLVSIGFIFSLIISNSQIFYYKDCESYYVSSLYMRYMLDALGLYINLLMWPALPVGLGMLGISIMASSIYVWPSRKNYFVRHPEVAERCASLLKNLSVFLSILSIVAWGFIFREIFPLFVSYHSIESAVQFHQMASLRCSVIENGMKGKMSLPRNAL</sequence>
<proteinExistence type="predicted"/>
<feature type="transmembrane region" description="Helical" evidence="1">
    <location>
        <begin position="58"/>
        <end position="83"/>
    </location>
</feature>
<reference evidence="2 3" key="1">
    <citation type="submission" date="2017-04" db="EMBL/GenBank/DDBJ databases">
        <authorList>
            <person name="Afonso C.L."/>
            <person name="Miller P.J."/>
            <person name="Scott M.A."/>
            <person name="Spackman E."/>
            <person name="Goraichik I."/>
            <person name="Dimitrov K.M."/>
            <person name="Suarez D.L."/>
            <person name="Swayne D.E."/>
        </authorList>
    </citation>
    <scope>NUCLEOTIDE SEQUENCE [LARGE SCALE GENOMIC DNA]</scope>
    <source>
        <strain evidence="2 3">A2P</strain>
    </source>
</reference>
<keyword evidence="1" id="KW-0812">Transmembrane</keyword>
<protein>
    <submittedName>
        <fullName evidence="2">Uncharacterized protein</fullName>
    </submittedName>
</protein>
<evidence type="ECO:0000313" key="2">
    <source>
        <dbReference type="EMBL" id="SMF81548.1"/>
    </source>
</evidence>
<accession>A0A1X7H8S5</accession>
<gene>
    <name evidence="2" type="ORF">SAMN02982917_5220</name>
</gene>
<feature type="transmembrane region" description="Helical" evidence="1">
    <location>
        <begin position="103"/>
        <end position="134"/>
    </location>
</feature>
<keyword evidence="1" id="KW-1133">Transmembrane helix</keyword>
<dbReference type="STRING" id="286727.SAMN02982917_5220"/>
<keyword evidence="1" id="KW-0472">Membrane</keyword>